<name>A0A418XFJ4_9BURK</name>
<dbReference type="GO" id="GO:0003723">
    <property type="term" value="F:RNA binding"/>
    <property type="evidence" value="ECO:0007669"/>
    <property type="project" value="InterPro"/>
</dbReference>
<proteinExistence type="predicted"/>
<comment type="caution">
    <text evidence="1">The sequence shown here is derived from an EMBL/GenBank/DDBJ whole genome shotgun (WGS) entry which is preliminary data.</text>
</comment>
<accession>A0A418XFJ4</accession>
<dbReference type="InterPro" id="IPR018669">
    <property type="entry name" value="Toxin_HigB"/>
</dbReference>
<evidence type="ECO:0000313" key="1">
    <source>
        <dbReference type="EMBL" id="RJG11227.1"/>
    </source>
</evidence>
<dbReference type="Proteomes" id="UP000284006">
    <property type="component" value="Unassembled WGS sequence"/>
</dbReference>
<evidence type="ECO:0000313" key="2">
    <source>
        <dbReference type="Proteomes" id="UP000284006"/>
    </source>
</evidence>
<dbReference type="GO" id="GO:0004519">
    <property type="term" value="F:endonuclease activity"/>
    <property type="evidence" value="ECO:0007669"/>
    <property type="project" value="InterPro"/>
</dbReference>
<gene>
    <name evidence="1" type="ORF">D3872_20370</name>
</gene>
<organism evidence="1 2">
    <name type="scientific">Massilia cavernae</name>
    <dbReference type="NCBI Taxonomy" id="2320864"/>
    <lineage>
        <taxon>Bacteria</taxon>
        <taxon>Pseudomonadati</taxon>
        <taxon>Pseudomonadota</taxon>
        <taxon>Betaproteobacteria</taxon>
        <taxon>Burkholderiales</taxon>
        <taxon>Oxalobacteraceae</taxon>
        <taxon>Telluria group</taxon>
        <taxon>Massilia</taxon>
    </lineage>
</organism>
<keyword evidence="2" id="KW-1185">Reference proteome</keyword>
<dbReference type="GO" id="GO:0110001">
    <property type="term" value="C:toxin-antitoxin complex"/>
    <property type="evidence" value="ECO:0007669"/>
    <property type="project" value="InterPro"/>
</dbReference>
<reference evidence="1 2" key="1">
    <citation type="submission" date="2018-09" db="EMBL/GenBank/DDBJ databases">
        <authorList>
            <person name="Zhu H."/>
        </authorList>
    </citation>
    <scope>NUCLEOTIDE SEQUENCE [LARGE SCALE GENOMIC DNA]</scope>
    <source>
        <strain evidence="1 2">K1S02-61</strain>
    </source>
</reference>
<protein>
    <submittedName>
        <fullName evidence="1">Type II toxin-antitoxin system HigB family toxin</fullName>
    </submittedName>
</protein>
<sequence>MLCSHRFERTKENVCHCRLCPPKYTVFNVGGNEYRVVLHIHYNTQRAFVRFVGAHAEYNSWTKRNR</sequence>
<dbReference type="Pfam" id="PF09907">
    <property type="entry name" value="HigB_toxin"/>
    <property type="match status" value="1"/>
</dbReference>
<dbReference type="AlphaFoldDB" id="A0A418XFJ4"/>
<dbReference type="OrthoDB" id="9799912at2"/>
<dbReference type="EMBL" id="QYUP01000151">
    <property type="protein sequence ID" value="RJG11227.1"/>
    <property type="molecule type" value="Genomic_DNA"/>
</dbReference>